<comment type="caution">
    <text evidence="1">The sequence shown here is derived from an EMBL/GenBank/DDBJ whole genome shotgun (WGS) entry which is preliminary data.</text>
</comment>
<dbReference type="Proteomes" id="UP000091857">
    <property type="component" value="Chromosome 16"/>
</dbReference>
<sequence length="289" mass="32310">MKLKLIHHLSLFSLPWIQKEMEIFILLSTLMLLTNLSLADTNEVLGLQCSGSDNATLENQYQVNLNNLLDSLAANGPIHNGFYTATEGKGTYRIFGITQCRGDVSPTDCAACIRNSTMVRGCSTSKNVTMWLTWCVLRYSNMSFFGVWDQSAMALTNDTNFENSNVVSQGLNFMNELAATAPQSPLMFQTAVLDVGQSGKRYGMAQCSRDISKSDCGRCFVYLLATFRTTIGNKRGWEIHGASCSMWYHDYQFYFNFSIPANEGAMKISHERVAIRLMIPVLLFLLSSL</sequence>
<keyword evidence="2" id="KW-1185">Reference proteome</keyword>
<gene>
    <name evidence="1" type="ORF">MANES_16G017500v8</name>
</gene>
<evidence type="ECO:0000313" key="2">
    <source>
        <dbReference type="Proteomes" id="UP000091857"/>
    </source>
</evidence>
<proteinExistence type="predicted"/>
<accession>A0ACB7G4W9</accession>
<name>A0ACB7G4W9_MANES</name>
<dbReference type="EMBL" id="CM004402">
    <property type="protein sequence ID" value="KAG8635272.1"/>
    <property type="molecule type" value="Genomic_DNA"/>
</dbReference>
<reference evidence="2" key="1">
    <citation type="journal article" date="2016" name="Nat. Biotechnol.">
        <title>Sequencing wild and cultivated cassava and related species reveals extensive interspecific hybridization and genetic diversity.</title>
        <authorList>
            <person name="Bredeson J.V."/>
            <person name="Lyons J.B."/>
            <person name="Prochnik S.E."/>
            <person name="Wu G.A."/>
            <person name="Ha C.M."/>
            <person name="Edsinger-Gonzales E."/>
            <person name="Grimwood J."/>
            <person name="Schmutz J."/>
            <person name="Rabbi I.Y."/>
            <person name="Egesi C."/>
            <person name="Nauluvula P."/>
            <person name="Lebot V."/>
            <person name="Ndunguru J."/>
            <person name="Mkamilo G."/>
            <person name="Bart R.S."/>
            <person name="Setter T.L."/>
            <person name="Gleadow R.M."/>
            <person name="Kulakow P."/>
            <person name="Ferguson M.E."/>
            <person name="Rounsley S."/>
            <person name="Rokhsar D.S."/>
        </authorList>
    </citation>
    <scope>NUCLEOTIDE SEQUENCE [LARGE SCALE GENOMIC DNA]</scope>
    <source>
        <strain evidence="2">cv. AM560-2</strain>
    </source>
</reference>
<organism evidence="1 2">
    <name type="scientific">Manihot esculenta</name>
    <name type="common">Cassava</name>
    <name type="synonym">Jatropha manihot</name>
    <dbReference type="NCBI Taxonomy" id="3983"/>
    <lineage>
        <taxon>Eukaryota</taxon>
        <taxon>Viridiplantae</taxon>
        <taxon>Streptophyta</taxon>
        <taxon>Embryophyta</taxon>
        <taxon>Tracheophyta</taxon>
        <taxon>Spermatophyta</taxon>
        <taxon>Magnoliopsida</taxon>
        <taxon>eudicotyledons</taxon>
        <taxon>Gunneridae</taxon>
        <taxon>Pentapetalae</taxon>
        <taxon>rosids</taxon>
        <taxon>fabids</taxon>
        <taxon>Malpighiales</taxon>
        <taxon>Euphorbiaceae</taxon>
        <taxon>Crotonoideae</taxon>
        <taxon>Manihoteae</taxon>
        <taxon>Manihot</taxon>
    </lineage>
</organism>
<evidence type="ECO:0000313" key="1">
    <source>
        <dbReference type="EMBL" id="KAG8635272.1"/>
    </source>
</evidence>
<protein>
    <submittedName>
        <fullName evidence="1">Uncharacterized protein</fullName>
    </submittedName>
</protein>